<accession>A0AAD1X3M0</accession>
<dbReference type="AlphaFoldDB" id="A0AAD1X3M0"/>
<keyword evidence="1" id="KW-0472">Membrane</keyword>
<dbReference type="Pfam" id="PF10968">
    <property type="entry name" value="DUF2770"/>
    <property type="match status" value="1"/>
</dbReference>
<dbReference type="Proteomes" id="UP000789647">
    <property type="component" value="Chromosome"/>
</dbReference>
<reference evidence="2" key="1">
    <citation type="submission" date="2022-05" db="EMBL/GenBank/DDBJ databases">
        <authorList>
            <person name="Alioto T."/>
            <person name="Alioto T."/>
            <person name="Gomez Garrido J."/>
        </authorList>
    </citation>
    <scope>NUCLEOTIDE SEQUENCE</scope>
    <source>
        <strain evidence="2">112</strain>
    </source>
</reference>
<organism evidence="2 3">
    <name type="scientific">Citrobacter freundii</name>
    <dbReference type="NCBI Taxonomy" id="546"/>
    <lineage>
        <taxon>Bacteria</taxon>
        <taxon>Pseudomonadati</taxon>
        <taxon>Pseudomonadota</taxon>
        <taxon>Gammaproteobacteria</taxon>
        <taxon>Enterobacterales</taxon>
        <taxon>Enterobacteriaceae</taxon>
        <taxon>Citrobacter</taxon>
        <taxon>Citrobacter freundii complex</taxon>
    </lineage>
</organism>
<dbReference type="InterPro" id="IPR024494">
    <property type="entry name" value="DUF2770"/>
</dbReference>
<gene>
    <name evidence="2" type="ORF">AI2935V1_3070</name>
</gene>
<evidence type="ECO:0000256" key="1">
    <source>
        <dbReference type="SAM" id="Phobius"/>
    </source>
</evidence>
<evidence type="ECO:0000313" key="3">
    <source>
        <dbReference type="Proteomes" id="UP000789647"/>
    </source>
</evidence>
<evidence type="ECO:0000313" key="2">
    <source>
        <dbReference type="EMBL" id="CAH6598302.1"/>
    </source>
</evidence>
<protein>
    <recommendedName>
        <fullName evidence="4">DUF2770 domain-containing protein</fullName>
    </recommendedName>
</protein>
<proteinExistence type="predicted"/>
<sequence length="43" mass="5320">MTGITLMRRIFHYLVNNIREHLMLYIILWSLLAIMDVIYIMFF</sequence>
<evidence type="ECO:0008006" key="4">
    <source>
        <dbReference type="Google" id="ProtNLM"/>
    </source>
</evidence>
<name>A0AAD1X3M0_CITFR</name>
<keyword evidence="1" id="KW-1133">Transmembrane helix</keyword>
<feature type="transmembrane region" description="Helical" evidence="1">
    <location>
        <begin position="21"/>
        <end position="42"/>
    </location>
</feature>
<dbReference type="EMBL" id="OW995941">
    <property type="protein sequence ID" value="CAH6598302.1"/>
    <property type="molecule type" value="Genomic_DNA"/>
</dbReference>
<keyword evidence="1" id="KW-0812">Transmembrane</keyword>